<evidence type="ECO:0000313" key="6">
    <source>
        <dbReference type="Proteomes" id="UP000789375"/>
    </source>
</evidence>
<sequence length="116" mass="13678">MSASTTTSQSKPPLRSQRNLCWKLRDEYFECLENITPLINNIHNNTLNGGDSKLIVDPILVQENDEIQKLVKKFNCWKKKEEYEKACITSWVEYFNTRRRLELKQRAQNITETGKN</sequence>
<organism evidence="5 6">
    <name type="scientific">Funneliformis mosseae</name>
    <name type="common">Endomycorrhizal fungus</name>
    <name type="synonym">Glomus mosseae</name>
    <dbReference type="NCBI Taxonomy" id="27381"/>
    <lineage>
        <taxon>Eukaryota</taxon>
        <taxon>Fungi</taxon>
        <taxon>Fungi incertae sedis</taxon>
        <taxon>Mucoromycota</taxon>
        <taxon>Glomeromycotina</taxon>
        <taxon>Glomeromycetes</taxon>
        <taxon>Glomerales</taxon>
        <taxon>Glomeraceae</taxon>
        <taxon>Funneliformis</taxon>
    </lineage>
</organism>
<evidence type="ECO:0000256" key="4">
    <source>
        <dbReference type="ARBA" id="ARBA00023157"/>
    </source>
</evidence>
<gene>
    <name evidence="5" type="ORF">FMOSSE_LOCUS2362</name>
</gene>
<dbReference type="InterPro" id="IPR036549">
    <property type="entry name" value="CX6/COA6-like_sf"/>
</dbReference>
<keyword evidence="6" id="KW-1185">Reference proteome</keyword>
<reference evidence="5" key="1">
    <citation type="submission" date="2021-06" db="EMBL/GenBank/DDBJ databases">
        <authorList>
            <person name="Kallberg Y."/>
            <person name="Tangrot J."/>
            <person name="Rosling A."/>
        </authorList>
    </citation>
    <scope>NUCLEOTIDE SEQUENCE</scope>
    <source>
        <strain evidence="5">87-6 pot B 2015</strain>
    </source>
</reference>
<dbReference type="Pfam" id="PF02297">
    <property type="entry name" value="COX6B"/>
    <property type="match status" value="1"/>
</dbReference>
<dbReference type="InterPro" id="IPR048281">
    <property type="entry name" value="COA6_fun"/>
</dbReference>
<keyword evidence="4" id="KW-1015">Disulfide bond</keyword>
<dbReference type="PANTHER" id="PTHR47677">
    <property type="entry name" value="CYTOCHROME C OXIDASE ASSEMBLY FACTOR 6"/>
    <property type="match status" value="1"/>
</dbReference>
<evidence type="ECO:0000256" key="1">
    <source>
        <dbReference type="ARBA" id="ARBA00004173"/>
    </source>
</evidence>
<proteinExistence type="inferred from homology"/>
<keyword evidence="3" id="KW-0496">Mitochondrion</keyword>
<evidence type="ECO:0000256" key="2">
    <source>
        <dbReference type="ARBA" id="ARBA00006425"/>
    </source>
</evidence>
<dbReference type="PANTHER" id="PTHR47677:SF1">
    <property type="entry name" value="CYTOCHROME C OXIDASE ASSEMBLY FACTOR 6"/>
    <property type="match status" value="1"/>
</dbReference>
<comment type="subcellular location">
    <subcellularLocation>
        <location evidence="1">Mitochondrion</location>
    </subcellularLocation>
</comment>
<evidence type="ECO:0000313" key="5">
    <source>
        <dbReference type="EMBL" id="CAG8467803.1"/>
    </source>
</evidence>
<comment type="similarity">
    <text evidence="2">Belongs to the cytochrome c oxidase subunit 6B family.</text>
</comment>
<dbReference type="EMBL" id="CAJVPP010000307">
    <property type="protein sequence ID" value="CAG8467803.1"/>
    <property type="molecule type" value="Genomic_DNA"/>
</dbReference>
<dbReference type="Gene3D" id="1.10.10.140">
    <property type="entry name" value="Cytochrome c oxidase, subunit VIb"/>
    <property type="match status" value="1"/>
</dbReference>
<name>A0A9N8W0Q3_FUNMO</name>
<protein>
    <submittedName>
        <fullName evidence="5">7438_t:CDS:1</fullName>
    </submittedName>
</protein>
<dbReference type="Proteomes" id="UP000789375">
    <property type="component" value="Unassembled WGS sequence"/>
</dbReference>
<comment type="caution">
    <text evidence="5">The sequence shown here is derived from an EMBL/GenBank/DDBJ whole genome shotgun (WGS) entry which is preliminary data.</text>
</comment>
<accession>A0A9N8W0Q3</accession>
<dbReference type="GO" id="GO:0005739">
    <property type="term" value="C:mitochondrion"/>
    <property type="evidence" value="ECO:0007669"/>
    <property type="project" value="UniProtKB-SubCell"/>
</dbReference>
<dbReference type="InterPro" id="IPR048280">
    <property type="entry name" value="COX6B-like"/>
</dbReference>
<dbReference type="AlphaFoldDB" id="A0A9N8W0Q3"/>
<evidence type="ECO:0000256" key="3">
    <source>
        <dbReference type="ARBA" id="ARBA00023128"/>
    </source>
</evidence>